<name>A0A8S0XSE4_CYCAE</name>
<evidence type="ECO:0000313" key="1">
    <source>
        <dbReference type="EMBL" id="CAA7270283.1"/>
    </source>
</evidence>
<evidence type="ECO:0000313" key="2">
    <source>
        <dbReference type="Proteomes" id="UP000467700"/>
    </source>
</evidence>
<comment type="caution">
    <text evidence="1">The sequence shown here is derived from an EMBL/GenBank/DDBJ whole genome shotgun (WGS) entry which is preliminary data.</text>
</comment>
<dbReference type="AlphaFoldDB" id="A0A8S0XSE4"/>
<dbReference type="Proteomes" id="UP000467700">
    <property type="component" value="Unassembled WGS sequence"/>
</dbReference>
<sequence length="110" mass="11714">MNANGDRVLTPLNASLTSPSNPPAPAVCKRALFPFEFTLALVFALLAGFRSSNPFYGLQQPCLHVFLMSSDSEATAATGVERTSLLGLGLGVVDLWTSEAVLAVLMDPMW</sequence>
<dbReference type="EMBL" id="CACVBS010000089">
    <property type="protein sequence ID" value="CAA7270283.1"/>
    <property type="molecule type" value="Genomic_DNA"/>
</dbReference>
<keyword evidence="2" id="KW-1185">Reference proteome</keyword>
<organism evidence="1 2">
    <name type="scientific">Cyclocybe aegerita</name>
    <name type="common">Black poplar mushroom</name>
    <name type="synonym">Agrocybe aegerita</name>
    <dbReference type="NCBI Taxonomy" id="1973307"/>
    <lineage>
        <taxon>Eukaryota</taxon>
        <taxon>Fungi</taxon>
        <taxon>Dikarya</taxon>
        <taxon>Basidiomycota</taxon>
        <taxon>Agaricomycotina</taxon>
        <taxon>Agaricomycetes</taxon>
        <taxon>Agaricomycetidae</taxon>
        <taxon>Agaricales</taxon>
        <taxon>Agaricineae</taxon>
        <taxon>Bolbitiaceae</taxon>
        <taxon>Cyclocybe</taxon>
    </lineage>
</organism>
<protein>
    <submittedName>
        <fullName evidence="1">Uncharacterized protein</fullName>
    </submittedName>
</protein>
<proteinExistence type="predicted"/>
<accession>A0A8S0XSE4</accession>
<gene>
    <name evidence="1" type="ORF">AAE3_LOCUS12536</name>
</gene>
<reference evidence="1 2" key="1">
    <citation type="submission" date="2020-01" db="EMBL/GenBank/DDBJ databases">
        <authorList>
            <person name="Gupta K D."/>
        </authorList>
    </citation>
    <scope>NUCLEOTIDE SEQUENCE [LARGE SCALE GENOMIC DNA]</scope>
</reference>